<dbReference type="EMBL" id="JABDHM010000035">
    <property type="protein sequence ID" value="KAF5221600.1"/>
    <property type="molecule type" value="Genomic_DNA"/>
</dbReference>
<protein>
    <recommendedName>
        <fullName evidence="8">60S ribosomal protein L10</fullName>
    </recommendedName>
</protein>
<proteinExistence type="inferred from homology"/>
<dbReference type="GO" id="GO:0006412">
    <property type="term" value="P:translation"/>
    <property type="evidence" value="ECO:0007669"/>
    <property type="project" value="InterPro"/>
</dbReference>
<dbReference type="FunFam" id="3.90.1170.10:FF:000002">
    <property type="entry name" value="60S ribosomal protein L10"/>
    <property type="match status" value="1"/>
</dbReference>
<dbReference type="GO" id="GO:0003735">
    <property type="term" value="F:structural constituent of ribosome"/>
    <property type="evidence" value="ECO:0007669"/>
    <property type="project" value="InterPro"/>
</dbReference>
<gene>
    <name evidence="5" type="ORF">ECC02_005312</name>
    <name evidence="6" type="ORF">ECC02_005325</name>
</gene>
<comment type="similarity">
    <text evidence="1">Belongs to the universal ribosomal protein uL16 family.</text>
</comment>
<dbReference type="VEuPathDB" id="TriTrypDB:ECC02_005325"/>
<accession>A0A7J6Y4T4</accession>
<evidence type="ECO:0000256" key="2">
    <source>
        <dbReference type="ARBA" id="ARBA00022980"/>
    </source>
</evidence>
<dbReference type="VEuPathDB" id="TriTrypDB:BCY84_19927"/>
<organism evidence="6 7">
    <name type="scientific">Trypanosoma cruzi</name>
    <dbReference type="NCBI Taxonomy" id="5693"/>
    <lineage>
        <taxon>Eukaryota</taxon>
        <taxon>Discoba</taxon>
        <taxon>Euglenozoa</taxon>
        <taxon>Kinetoplastea</taxon>
        <taxon>Metakinetoplastina</taxon>
        <taxon>Trypanosomatida</taxon>
        <taxon>Trypanosomatidae</taxon>
        <taxon>Trypanosoma</taxon>
        <taxon>Schizotrypanum</taxon>
    </lineage>
</organism>
<dbReference type="InterPro" id="IPR018255">
    <property type="entry name" value="Ribosomal_uL16_CS_euk_arc"/>
</dbReference>
<dbReference type="InterPro" id="IPR047873">
    <property type="entry name" value="Ribosomal_uL16"/>
</dbReference>
<feature type="signal peptide" evidence="4">
    <location>
        <begin position="1"/>
        <end position="18"/>
    </location>
</feature>
<sequence>MLLIITLILVIIFLDCCCHFPFLLLPPIHTQSLQVVCPQSFIMARRPSRCYRFCKNKPFPKSRFCRGVPDPKIRNFDIGKRRATVDEFPVCIHVVSRELEQISSEALEAARIQANKYMVKRANKEVFHMRIRAHPFHVLRINKMLSCAGADRLQTGMRHSYGKPNGTCARVRIGQILLSMRTREAYIPQALESLRRAKMKFPGRQIIVMSKYWGFTDILRSKYEELRDAGKLQQRGTHVKLIVPKGKITQYNLLA</sequence>
<dbReference type="NCBIfam" id="TIGR00279">
    <property type="entry name" value="uL16_euk_arch"/>
    <property type="match status" value="1"/>
</dbReference>
<dbReference type="Gene3D" id="3.90.1170.10">
    <property type="entry name" value="Ribosomal protein L10e/L16"/>
    <property type="match status" value="1"/>
</dbReference>
<comment type="caution">
    <text evidence="6">The sequence shown here is derived from an EMBL/GenBank/DDBJ whole genome shotgun (WGS) entry which is preliminary data.</text>
</comment>
<keyword evidence="4" id="KW-0732">Signal</keyword>
<dbReference type="AlphaFoldDB" id="A0A7J6Y4T4"/>
<feature type="chain" id="PRO_5033594768" description="60S ribosomal protein L10" evidence="4">
    <location>
        <begin position="19"/>
        <end position="255"/>
    </location>
</feature>
<dbReference type="InterPro" id="IPR016180">
    <property type="entry name" value="Ribosomal_uL16_dom"/>
</dbReference>
<dbReference type="VEuPathDB" id="TriTrypDB:ECC02_005312"/>
<dbReference type="GO" id="GO:1990904">
    <property type="term" value="C:ribonucleoprotein complex"/>
    <property type="evidence" value="ECO:0007669"/>
    <property type="project" value="UniProtKB-KW"/>
</dbReference>
<evidence type="ECO:0000313" key="7">
    <source>
        <dbReference type="Proteomes" id="UP000583944"/>
    </source>
</evidence>
<reference evidence="6" key="2">
    <citation type="submission" date="2020-04" db="EMBL/GenBank/DDBJ databases">
        <authorList>
            <person name="Diaz Viraque F."/>
        </authorList>
    </citation>
    <scope>NUCLEOTIDE SEQUENCE</scope>
    <source>
        <strain evidence="6">Berenice</strain>
    </source>
</reference>
<evidence type="ECO:0000256" key="1">
    <source>
        <dbReference type="ARBA" id="ARBA00008931"/>
    </source>
</evidence>
<keyword evidence="3" id="KW-0687">Ribonucleoprotein</keyword>
<evidence type="ECO:0000256" key="4">
    <source>
        <dbReference type="SAM" id="SignalP"/>
    </source>
</evidence>
<evidence type="ECO:0000313" key="5">
    <source>
        <dbReference type="EMBL" id="KAF5221600.1"/>
    </source>
</evidence>
<dbReference type="SUPFAM" id="SSF54686">
    <property type="entry name" value="Ribosomal protein L16p/L10e"/>
    <property type="match status" value="1"/>
</dbReference>
<evidence type="ECO:0008006" key="8">
    <source>
        <dbReference type="Google" id="ProtNLM"/>
    </source>
</evidence>
<dbReference type="PROSITE" id="PS01257">
    <property type="entry name" value="RIBOSOMAL_L10E"/>
    <property type="match status" value="1"/>
</dbReference>
<keyword evidence="2" id="KW-0689">Ribosomal protein</keyword>
<dbReference type="PANTHER" id="PTHR11726">
    <property type="entry name" value="60S RIBOSOMAL PROTEIN L10"/>
    <property type="match status" value="1"/>
</dbReference>
<evidence type="ECO:0000313" key="6">
    <source>
        <dbReference type="EMBL" id="KAF5221613.1"/>
    </source>
</evidence>
<dbReference type="Pfam" id="PF00252">
    <property type="entry name" value="Ribosomal_L16"/>
    <property type="match status" value="1"/>
</dbReference>
<dbReference type="Proteomes" id="UP000583944">
    <property type="component" value="Unassembled WGS sequence"/>
</dbReference>
<dbReference type="CDD" id="cd01433">
    <property type="entry name" value="Ribosomal_L16_L10e"/>
    <property type="match status" value="1"/>
</dbReference>
<name>A0A7J6Y4T4_TRYCR</name>
<dbReference type="NCBIfam" id="NF003239">
    <property type="entry name" value="PRK04199.1-4"/>
    <property type="match status" value="1"/>
</dbReference>
<reference evidence="6 7" key="1">
    <citation type="journal article" date="2019" name="Genome Biol. Evol.">
        <title>Nanopore Sequencing Significantly Improves Genome Assembly of the Protozoan Parasite Trypanosoma cruzi.</title>
        <authorList>
            <person name="Diaz-Viraque F."/>
            <person name="Pita S."/>
            <person name="Greif G."/>
            <person name="de Souza R.C.M."/>
            <person name="Iraola G."/>
            <person name="Robello C."/>
        </authorList>
    </citation>
    <scope>NUCLEOTIDE SEQUENCE [LARGE SCALE GENOMIC DNA]</scope>
    <source>
        <strain evidence="6 7">Berenice</strain>
    </source>
</reference>
<dbReference type="GO" id="GO:0005840">
    <property type="term" value="C:ribosome"/>
    <property type="evidence" value="ECO:0007669"/>
    <property type="project" value="UniProtKB-KW"/>
</dbReference>
<dbReference type="InterPro" id="IPR036920">
    <property type="entry name" value="Ribosomal_uL16_sf"/>
</dbReference>
<dbReference type="EMBL" id="JABDHM010000035">
    <property type="protein sequence ID" value="KAF5221613.1"/>
    <property type="molecule type" value="Genomic_DNA"/>
</dbReference>
<dbReference type="InterPro" id="IPR001197">
    <property type="entry name" value="Ribosomal_uL16_euk_arch"/>
</dbReference>
<evidence type="ECO:0000256" key="3">
    <source>
        <dbReference type="ARBA" id="ARBA00023274"/>
    </source>
</evidence>